<keyword evidence="4" id="KW-1185">Reference proteome</keyword>
<dbReference type="Gene3D" id="2.50.20.10">
    <property type="entry name" value="Lipoprotein localisation LolA/LolB/LppX"/>
    <property type="match status" value="1"/>
</dbReference>
<dbReference type="EMBL" id="CP012040">
    <property type="protein sequence ID" value="AKP53514.1"/>
    <property type="molecule type" value="Genomic_DNA"/>
</dbReference>
<gene>
    <name evidence="3" type="ORF">CA2015_4161</name>
</gene>
<feature type="chain" id="PRO_5005208713" description="Uncharacterized protein TP-0789 domain-containing protein" evidence="1">
    <location>
        <begin position="21"/>
        <end position="245"/>
    </location>
</feature>
<evidence type="ECO:0000313" key="4">
    <source>
        <dbReference type="Proteomes" id="UP000036520"/>
    </source>
</evidence>
<dbReference type="PANTHER" id="PTHR37507:SF2">
    <property type="entry name" value="SPORULATION PROTEIN YDCC"/>
    <property type="match status" value="1"/>
</dbReference>
<dbReference type="Pfam" id="PF17131">
    <property type="entry name" value="LolA_like"/>
    <property type="match status" value="1"/>
</dbReference>
<protein>
    <recommendedName>
        <fullName evidence="2">Uncharacterized protein TP-0789 domain-containing protein</fullName>
    </recommendedName>
</protein>
<dbReference type="STRING" id="320787.CA2015_4161"/>
<feature type="signal peptide" evidence="1">
    <location>
        <begin position="1"/>
        <end position="20"/>
    </location>
</feature>
<accession>A0A0H4PH71</accession>
<reference evidence="3 4" key="1">
    <citation type="submission" date="2015-07" db="EMBL/GenBank/DDBJ databases">
        <authorList>
            <person name="Kim K.M."/>
        </authorList>
    </citation>
    <scope>NUCLEOTIDE SEQUENCE [LARGE SCALE GENOMIC DNA]</scope>
    <source>
        <strain evidence="3 4">KCTC 12363</strain>
    </source>
</reference>
<dbReference type="RefSeq" id="WP_048643612.1">
    <property type="nucleotide sequence ID" value="NZ_CAXBGM010000071.1"/>
</dbReference>
<dbReference type="PANTHER" id="PTHR37507">
    <property type="entry name" value="SPORULATION PROTEIN YDCC"/>
    <property type="match status" value="1"/>
</dbReference>
<dbReference type="InterPro" id="IPR033399">
    <property type="entry name" value="TP_0789-like"/>
</dbReference>
<organism evidence="3 4">
    <name type="scientific">Cyclobacterium amurskyense</name>
    <dbReference type="NCBI Taxonomy" id="320787"/>
    <lineage>
        <taxon>Bacteria</taxon>
        <taxon>Pseudomonadati</taxon>
        <taxon>Bacteroidota</taxon>
        <taxon>Cytophagia</taxon>
        <taxon>Cytophagales</taxon>
        <taxon>Cyclobacteriaceae</taxon>
        <taxon>Cyclobacterium</taxon>
    </lineage>
</organism>
<dbReference type="Proteomes" id="UP000036520">
    <property type="component" value="Chromosome"/>
</dbReference>
<evidence type="ECO:0000256" key="1">
    <source>
        <dbReference type="SAM" id="SignalP"/>
    </source>
</evidence>
<keyword evidence="1" id="KW-0732">Signal</keyword>
<dbReference type="InterPro" id="IPR052944">
    <property type="entry name" value="Sporulation_related"/>
</dbReference>
<dbReference type="CDD" id="cd16329">
    <property type="entry name" value="LolA_like"/>
    <property type="match status" value="1"/>
</dbReference>
<dbReference type="PATRIC" id="fig|320787.5.peg.4561"/>
<name>A0A0H4PH71_9BACT</name>
<dbReference type="OrthoDB" id="9803781at2"/>
<dbReference type="AlphaFoldDB" id="A0A0H4PH71"/>
<evidence type="ECO:0000259" key="2">
    <source>
        <dbReference type="Pfam" id="PF17131"/>
    </source>
</evidence>
<proteinExistence type="predicted"/>
<dbReference type="KEGG" id="camu:CA2015_4161"/>
<evidence type="ECO:0000313" key="3">
    <source>
        <dbReference type="EMBL" id="AKP53514.1"/>
    </source>
</evidence>
<sequence length="245" mass="28468">MKKRLIIACLLSLWTLQAKAQDAKDILEKVDKNMVSKTEITESEMVIRGKRNVQTIGSKSFTEGNQKSFTEYLYPERERGTKMLKLGDRLWIYSPSTDRTIQLSGHMLRQSVMGSDLSYEDMMEDRKLSEIYDGKVIGEETIAGRKVWTLELIASVENVSYHKRKIWIDQERYIPLQEELFAKSGQLLKRTVMSEIEQIDGRWYPKKINFKDVLKAGEGTDFILKKVQFNPPIPDYIFTKASLKK</sequence>
<feature type="domain" description="Uncharacterized protein TP-0789" evidence="2">
    <location>
        <begin position="64"/>
        <end position="245"/>
    </location>
</feature>